<evidence type="ECO:0000256" key="3">
    <source>
        <dbReference type="SAM" id="SignalP"/>
    </source>
</evidence>
<evidence type="ECO:0000256" key="2">
    <source>
        <dbReference type="ARBA" id="ARBA00005233"/>
    </source>
</evidence>
<sequence>MMQILKVSLAIAGLSFSALTFAIAQTSEVKVPKLDKKISRESFLRDKLTDNTVAYMRIPTQFGMAFNLKNKASDKVMVNDVNERMMLHLKKVLQDPSLVNEALKQYISVPIDQLPFDLGQFTSFIYTGVDGPIEIMGTDSNKMLSPATQALIVIPVKYSSAQELDEARARIWKEDINLTNQNGFYSVPPTTSMYFDEKEKRLFIAIAQKAPSEDQLKKQISELKSTKEHRMYAYENQIDLTGQNLFAWADVTGSRDMVAMLAQKESPLAAEFFQNTEGLAFGVGTTINQQGQAKFITKTNTQKISVLKDFAKPLDFKTVGEPKYFSVLALPSKQTVVEALKKNHVLTDQDLQQLIAQSHETLSFNILDLLDIMGPQVVAYEDNTGSNFAIGIQNKTEFQKLIKNLEAKEGTTHTVYKGIHELKLKNPLLGLMQQLGNQQYTDDIENAIRDYALLQPNIVEIVSAIYGVRALDVNFYLYWNEEQNWIVFNTLPYALAERSKAKFSIPKWLEGQGIRSSGLILSYMGEIKGAEEAWYRDYVKFMRNNYDLLGQKFDPFSMPSPSSMKFNPTSRIGLHTAIDQEWVVVSLDYDISPFYGYSMLVGQSGIGLVGIMSSFALPAYQDYIKRTYVSEGMALATTAKLASTEYYATMGQWPSDNEEAGLADPQFITGQAVNGIAVTGGGQVYISYNYKVQDEGYLILQADPTGTGSVNWYCYQTNLDAKVLPTVCRNDVMFADEAYEYDDAAVEATEEAVE</sequence>
<feature type="signal peptide" evidence="3">
    <location>
        <begin position="1"/>
        <end position="24"/>
    </location>
</feature>
<dbReference type="Gene3D" id="3.30.700.10">
    <property type="entry name" value="Glycoprotein, Type 4 Pilin"/>
    <property type="match status" value="1"/>
</dbReference>
<accession>A0ABP9MQW1</accession>
<organism evidence="4 5">
    <name type="scientific">Wohlfahrtiimonas larvae</name>
    <dbReference type="NCBI Taxonomy" id="1157986"/>
    <lineage>
        <taxon>Bacteria</taxon>
        <taxon>Pseudomonadati</taxon>
        <taxon>Pseudomonadota</taxon>
        <taxon>Gammaproteobacteria</taxon>
        <taxon>Cardiobacteriales</taxon>
        <taxon>Ignatzschineriaceae</taxon>
        <taxon>Wohlfahrtiimonas</taxon>
    </lineage>
</organism>
<name>A0ABP9MQW1_9GAMM</name>
<feature type="chain" id="PRO_5046182884" evidence="3">
    <location>
        <begin position="25"/>
        <end position="754"/>
    </location>
</feature>
<reference evidence="5" key="1">
    <citation type="journal article" date="2019" name="Int. J. Syst. Evol. Microbiol.">
        <title>The Global Catalogue of Microorganisms (GCM) 10K type strain sequencing project: providing services to taxonomists for standard genome sequencing and annotation.</title>
        <authorList>
            <consortium name="The Broad Institute Genomics Platform"/>
            <consortium name="The Broad Institute Genome Sequencing Center for Infectious Disease"/>
            <person name="Wu L."/>
            <person name="Ma J."/>
        </authorList>
    </citation>
    <scope>NUCLEOTIDE SEQUENCE [LARGE SCALE GENOMIC DNA]</scope>
    <source>
        <strain evidence="5">JCM 18424</strain>
    </source>
</reference>
<comment type="caution">
    <text evidence="4">The sequence shown here is derived from an EMBL/GenBank/DDBJ whole genome shotgun (WGS) entry which is preliminary data.</text>
</comment>
<dbReference type="EMBL" id="BAABKE010000004">
    <property type="protein sequence ID" value="GAA5099973.1"/>
    <property type="molecule type" value="Genomic_DNA"/>
</dbReference>
<dbReference type="Proteomes" id="UP001500631">
    <property type="component" value="Unassembled WGS sequence"/>
</dbReference>
<keyword evidence="5" id="KW-1185">Reference proteome</keyword>
<comment type="subcellular location">
    <subcellularLocation>
        <location evidence="1">Membrane</location>
        <topology evidence="1">Single-pass membrane protein</topology>
    </subcellularLocation>
</comment>
<evidence type="ECO:0000256" key="1">
    <source>
        <dbReference type="ARBA" id="ARBA00004167"/>
    </source>
</evidence>
<protein>
    <submittedName>
        <fullName evidence="4">Uncharacterized protein</fullName>
    </submittedName>
</protein>
<dbReference type="InterPro" id="IPR001082">
    <property type="entry name" value="Pilin"/>
</dbReference>
<evidence type="ECO:0000313" key="4">
    <source>
        <dbReference type="EMBL" id="GAA5099973.1"/>
    </source>
</evidence>
<comment type="similarity">
    <text evidence="2">Belongs to the N-Me-Phe pilin family.</text>
</comment>
<dbReference type="RefSeq" id="WP_077925505.1">
    <property type="nucleotide sequence ID" value="NZ_BAABKE010000004.1"/>
</dbReference>
<dbReference type="Pfam" id="PF00114">
    <property type="entry name" value="Pilin"/>
    <property type="match status" value="1"/>
</dbReference>
<dbReference type="SUPFAM" id="SSF54523">
    <property type="entry name" value="Pili subunits"/>
    <property type="match status" value="1"/>
</dbReference>
<dbReference type="InterPro" id="IPR045584">
    <property type="entry name" value="Pilin-like"/>
</dbReference>
<evidence type="ECO:0000313" key="5">
    <source>
        <dbReference type="Proteomes" id="UP001500631"/>
    </source>
</evidence>
<proteinExistence type="inferred from homology"/>
<gene>
    <name evidence="4" type="ORF">GCM10023338_14220</name>
</gene>
<keyword evidence="3" id="KW-0732">Signal</keyword>